<feature type="binding site" evidence="5">
    <location>
        <position position="426"/>
    </location>
    <ligand>
        <name>substrate</name>
    </ligand>
</feature>
<feature type="binding site" evidence="6">
    <location>
        <position position="608"/>
    </location>
    <ligand>
        <name>Ca(2+)</name>
        <dbReference type="ChEBI" id="CHEBI:29108"/>
        <label>1</label>
    </ligand>
</feature>
<name>A0A6A8MGT0_9LACO</name>
<feature type="binding site" evidence="5">
    <location>
        <begin position="508"/>
        <end position="509"/>
    </location>
    <ligand>
        <name>substrate</name>
    </ligand>
</feature>
<feature type="compositionally biased region" description="Polar residues" evidence="9">
    <location>
        <begin position="211"/>
        <end position="221"/>
    </location>
</feature>
<dbReference type="GO" id="GO:0009758">
    <property type="term" value="P:carbohydrate utilization"/>
    <property type="evidence" value="ECO:0007669"/>
    <property type="project" value="InterPro"/>
</dbReference>
<feature type="binding site" evidence="6">
    <location>
        <position position="575"/>
    </location>
    <ligand>
        <name>Ca(2+)</name>
        <dbReference type="ChEBI" id="CHEBI:29108"/>
        <label>1</label>
    </ligand>
</feature>
<feature type="binding site" evidence="5">
    <location>
        <position position="356"/>
    </location>
    <ligand>
        <name>substrate</name>
    </ligand>
</feature>
<dbReference type="GO" id="GO:0046872">
    <property type="term" value="F:metal ion binding"/>
    <property type="evidence" value="ECO:0007669"/>
    <property type="project" value="UniProtKB-KW"/>
</dbReference>
<keyword evidence="3 6" id="KW-0106">Calcium</keyword>
<feature type="chain" id="PRO_5025341028" evidence="10">
    <location>
        <begin position="34"/>
        <end position="1134"/>
    </location>
</feature>
<gene>
    <name evidence="12" type="ORF">FYJ62_10025</name>
</gene>
<proteinExistence type="inferred from homology"/>
<dbReference type="Gene3D" id="2.115.10.20">
    <property type="entry name" value="Glycosyl hydrolase domain, family 43"/>
    <property type="match status" value="1"/>
</dbReference>
<comment type="similarity">
    <text evidence="1 8">Belongs to the glycosyl hydrolase 68 family.</text>
</comment>
<organism evidence="12 13">
    <name type="scientific">Lactobacillus porci</name>
    <dbReference type="NCBI Taxonomy" id="2012477"/>
    <lineage>
        <taxon>Bacteria</taxon>
        <taxon>Bacillati</taxon>
        <taxon>Bacillota</taxon>
        <taxon>Bacilli</taxon>
        <taxon>Lactobacillales</taxon>
        <taxon>Lactobacillaceae</taxon>
        <taxon>Lactobacillus</taxon>
    </lineage>
</organism>
<dbReference type="Pfam" id="PF03217">
    <property type="entry name" value="SlpA"/>
    <property type="match status" value="2"/>
</dbReference>
<evidence type="ECO:0000256" key="1">
    <source>
        <dbReference type="ARBA" id="ARBA00006775"/>
    </source>
</evidence>
<dbReference type="Gene3D" id="2.10.270.10">
    <property type="entry name" value="Cholin Binding"/>
    <property type="match status" value="2"/>
</dbReference>
<feature type="site" description="Transition state stabilizer" evidence="7">
    <location>
        <position position="509"/>
    </location>
</feature>
<keyword evidence="12" id="KW-0378">Hydrolase</keyword>
<feature type="binding site" evidence="5">
    <location>
        <begin position="609"/>
        <end position="611"/>
    </location>
    <ligand>
        <name>substrate</name>
    </ligand>
</feature>
<evidence type="ECO:0000256" key="7">
    <source>
        <dbReference type="PIRSR" id="PIRSR603469-4"/>
    </source>
</evidence>
<evidence type="ECO:0000256" key="10">
    <source>
        <dbReference type="SAM" id="SignalP"/>
    </source>
</evidence>
<feature type="binding site" evidence="6">
    <location>
        <position position="775"/>
    </location>
    <ligand>
        <name>Ca(2+)</name>
        <dbReference type="ChEBI" id="CHEBI:29108"/>
        <label>1</label>
    </ligand>
</feature>
<keyword evidence="10" id="KW-0732">Signal</keyword>
<evidence type="ECO:0000256" key="5">
    <source>
        <dbReference type="PIRSR" id="PIRSR603469-2"/>
    </source>
</evidence>
<dbReference type="Proteomes" id="UP000438120">
    <property type="component" value="Unassembled WGS sequence"/>
</dbReference>
<evidence type="ECO:0000256" key="3">
    <source>
        <dbReference type="ARBA" id="ARBA00022837"/>
    </source>
</evidence>
<feature type="active site" description="Nucleophile" evidence="4">
    <location>
        <position position="357"/>
    </location>
</feature>
<evidence type="ECO:0000256" key="8">
    <source>
        <dbReference type="RuleBase" id="RU361220"/>
    </source>
</evidence>
<sequence>MSEKKFNTKLSSLSILASAFTASLLLGAGTVHADTNKDANANTTVSQAQAAVNAGTTANAATATTKDQTTTTATATTKDQAATTGTTNGQTATTGTTNGQTATTGTTKDQTATTGTTKDQAATTATATTKDQATTTGTTKDQTTATGTTNDQTTATTGTANSQIGTKDQTGTTNHKPDSPGSSTGNTPKAPDSGDQSTGGKTDVPTVPENPESSKATNGGPVTSLPKKYQSEDITGENITNNAKLNAFLATDTTKAGKLNDTAKKIIAAALREGSSVTMDQLTDSAIDVLNKVDLFNKTMDNQYTLKDYDSITNKVVTRDKDTQMPLTKGDKVVNMPALESVKDAETGENATMDIWDSWPVQDPKTGYVQNWNGYQLVVAMMGIPHKSDSHLYLLYNKYGDNNFANWKVAGSIFGYNMPVTGGQWSGSAMLNSDGSVQLYYANVLSQLGSNHQRVASATVNLGLENGVVSIKNVENDQILFEGDGITYQTFDQWASGANRGGDNPQNRDGHIFQDDDGNYYVAFETATGNNGSNPEKYENLYQWGRYGGDANYNLSEIIKIVGDSDMTMRAQLANSAIGFMKLDMSNPKKPKVEKLYNPLVQTVLTGDEIERPDLMKLNGKYYLFVDARISHATDTDLSKATDSTVGDNVTMLGFVSDSLTGNFVPLNGDGLVLGASTPFSWRTATYSYYAVKINPDNIKGNSVTVNGKTYTKDYFVNHFLLVNPYMGNRGEVAGKGKNATLGPSYLVEVKDDGTTQVVTNYLTQQGVWDWNEGSAAPELVATSLKEARMDTDTFIDRVNKKGNWYLYRDNAEGKISQQSGWQKVGNDTQYYSTSTGAQVFGAQTINNKKYYFDANSGALYYGQHKINDQWYNFDKTTGEMLTGFVNIPSQDKTVYYAADGHMLYGQQKINGKWYNFAPLSGKMLTGFVYIASQKKTVYYAADGHMLYGRHKINGKWYQFDSKSGKMLTGFVKLSKKVTVYYNAKGQMLVGVHKIKGKWYLFDKKSGAKVTYAKVGKYVQVKHNASVYTAKGKKSKGVYKSGKKVYAQGYAIIKNKLYYKIAKNKYVAAGNIDGVKRTVKNAGYVYTYKNKKLKKQKGLVKKGTKKYTYGSTVLLKGKKYYIVAPSKYMSTKNF</sequence>
<dbReference type="Gene3D" id="2.10.270.20">
    <property type="match status" value="1"/>
</dbReference>
<comment type="cofactor">
    <cofactor evidence="6">
        <name>Ca(2+)</name>
        <dbReference type="ChEBI" id="CHEBI:29108"/>
    </cofactor>
</comment>
<feature type="domain" description="S-layer protein C-terminal" evidence="11">
    <location>
        <begin position="1016"/>
        <end position="1069"/>
    </location>
</feature>
<evidence type="ECO:0000259" key="11">
    <source>
        <dbReference type="Pfam" id="PF03217"/>
    </source>
</evidence>
<dbReference type="GO" id="GO:0050053">
    <property type="term" value="F:levansucrase activity"/>
    <property type="evidence" value="ECO:0007669"/>
    <property type="project" value="InterPro"/>
</dbReference>
<accession>A0A6A8MGT0</accession>
<feature type="domain" description="S-layer protein C-terminal" evidence="11">
    <location>
        <begin position="1070"/>
        <end position="1128"/>
    </location>
</feature>
<feature type="binding site" evidence="5">
    <location>
        <position position="629"/>
    </location>
    <ligand>
        <name>substrate</name>
    </ligand>
</feature>
<dbReference type="EMBL" id="VUMX01000050">
    <property type="protein sequence ID" value="MST87932.1"/>
    <property type="molecule type" value="Genomic_DNA"/>
</dbReference>
<dbReference type="GO" id="GO:0016787">
    <property type="term" value="F:hydrolase activity"/>
    <property type="evidence" value="ECO:0007669"/>
    <property type="project" value="UniProtKB-KW"/>
</dbReference>
<evidence type="ECO:0000256" key="6">
    <source>
        <dbReference type="PIRSR" id="PIRSR603469-3"/>
    </source>
</evidence>
<evidence type="ECO:0000256" key="2">
    <source>
        <dbReference type="ARBA" id="ARBA00022737"/>
    </source>
</evidence>
<dbReference type="Pfam" id="PF19127">
    <property type="entry name" value="Choline_bind_3"/>
    <property type="match status" value="2"/>
</dbReference>
<dbReference type="AlphaFoldDB" id="A0A6A8MGT0"/>
<dbReference type="RefSeq" id="WP_154549537.1">
    <property type="nucleotide sequence ID" value="NZ_VUMX01000050.1"/>
</dbReference>
<feature type="signal peptide" evidence="10">
    <location>
        <begin position="1"/>
        <end position="33"/>
    </location>
</feature>
<feature type="compositionally biased region" description="Low complexity" evidence="9">
    <location>
        <begin position="57"/>
        <end position="161"/>
    </location>
</feature>
<feature type="region of interest" description="Disordered" evidence="9">
    <location>
        <begin position="57"/>
        <end position="228"/>
    </location>
</feature>
<reference evidence="12 13" key="1">
    <citation type="submission" date="2019-08" db="EMBL/GenBank/DDBJ databases">
        <title>In-depth cultivation of the pig gut microbiome towards novel bacterial diversity and tailored functional studies.</title>
        <authorList>
            <person name="Wylensek D."/>
            <person name="Hitch T.C.A."/>
            <person name="Clavel T."/>
        </authorList>
    </citation>
    <scope>NUCLEOTIDE SEQUENCE [LARGE SCALE GENOMIC DNA]</scope>
    <source>
        <strain evidence="12 13">Bifido-178-WT-2B</strain>
    </source>
</reference>
<dbReference type="InterPro" id="IPR018337">
    <property type="entry name" value="Cell_wall/Cho-bd_repeat"/>
</dbReference>
<dbReference type="SUPFAM" id="SSF69360">
    <property type="entry name" value="Cell wall binding repeat"/>
    <property type="match status" value="1"/>
</dbReference>
<dbReference type="InterPro" id="IPR023296">
    <property type="entry name" value="Glyco_hydro_beta-prop_sf"/>
</dbReference>
<dbReference type="Pfam" id="PF02435">
    <property type="entry name" value="Glyco_hydro_68"/>
    <property type="match status" value="1"/>
</dbReference>
<keyword evidence="6" id="KW-0479">Metal-binding</keyword>
<feature type="compositionally biased region" description="Polar residues" evidence="9">
    <location>
        <begin position="162"/>
        <end position="187"/>
    </location>
</feature>
<comment type="caution">
    <text evidence="12">The sequence shown here is derived from an EMBL/GenBank/DDBJ whole genome shotgun (WGS) entry which is preliminary data.</text>
</comment>
<evidence type="ECO:0000256" key="4">
    <source>
        <dbReference type="PIRSR" id="PIRSR603469-1"/>
    </source>
</evidence>
<evidence type="ECO:0000313" key="13">
    <source>
        <dbReference type="Proteomes" id="UP000438120"/>
    </source>
</evidence>
<feature type="active site" description="Proton donor/acceptor" evidence="4">
    <location>
        <position position="611"/>
    </location>
</feature>
<feature type="binding site" evidence="6">
    <location>
        <position position="503"/>
    </location>
    <ligand>
        <name>Ca(2+)</name>
        <dbReference type="ChEBI" id="CHEBI:29108"/>
        <label>1</label>
    </ligand>
</feature>
<keyword evidence="2" id="KW-0677">Repeat</keyword>
<dbReference type="InterPro" id="IPR003469">
    <property type="entry name" value="Glyco_hydro_68"/>
</dbReference>
<feature type="binding site" evidence="6">
    <location>
        <position position="402"/>
    </location>
    <ligand>
        <name>Ca(2+)</name>
        <dbReference type="ChEBI" id="CHEBI:29108"/>
        <label>1</label>
    </ligand>
</feature>
<keyword evidence="13" id="KW-1185">Reference proteome</keyword>
<evidence type="ECO:0000313" key="12">
    <source>
        <dbReference type="EMBL" id="MST87932.1"/>
    </source>
</evidence>
<protein>
    <submittedName>
        <fullName evidence="12">Glycosyl hydrolase family 32</fullName>
    </submittedName>
</protein>
<dbReference type="OrthoDB" id="2210426at2"/>
<dbReference type="SUPFAM" id="SSF75005">
    <property type="entry name" value="Arabinanase/levansucrase/invertase"/>
    <property type="match status" value="1"/>
</dbReference>
<dbReference type="InterPro" id="IPR024968">
    <property type="entry name" value="SlpA_C_lactobacillus"/>
</dbReference>
<evidence type="ECO:0000256" key="9">
    <source>
        <dbReference type="SAM" id="MobiDB-lite"/>
    </source>
</evidence>